<proteinExistence type="predicted"/>
<evidence type="ECO:0000313" key="3">
    <source>
        <dbReference type="Proteomes" id="UP001321475"/>
    </source>
</evidence>
<gene>
    <name evidence="2" type="ORF">GCM10025865_20540</name>
</gene>
<evidence type="ECO:0000256" key="1">
    <source>
        <dbReference type="SAM" id="MobiDB-lite"/>
    </source>
</evidence>
<evidence type="ECO:0000313" key="2">
    <source>
        <dbReference type="EMBL" id="BDZ42755.1"/>
    </source>
</evidence>
<name>A0ABM8G3T3_9CELL</name>
<keyword evidence="3" id="KW-1185">Reference proteome</keyword>
<dbReference type="Proteomes" id="UP001321475">
    <property type="component" value="Chromosome"/>
</dbReference>
<sequence length="148" mass="15482">MAIATRTTTNITIERIVNRSGSIAPSRPTRRPDRGLAAAALGVPRGGVAVRGVFDVGFVFGVEPDVLFAGRGGAAGGGTARVAPVRGAADRCPLDRPDAARPVDVEDLPVGRAELPGAVGRRLAGMARSSHLRRRSPQDTRGLWTEPR</sequence>
<organism evidence="2 3">
    <name type="scientific">Paraoerskovia sediminicola</name>
    <dbReference type="NCBI Taxonomy" id="1138587"/>
    <lineage>
        <taxon>Bacteria</taxon>
        <taxon>Bacillati</taxon>
        <taxon>Actinomycetota</taxon>
        <taxon>Actinomycetes</taxon>
        <taxon>Micrococcales</taxon>
        <taxon>Cellulomonadaceae</taxon>
        <taxon>Paraoerskovia</taxon>
    </lineage>
</organism>
<dbReference type="RefSeq" id="WP_286217179.1">
    <property type="nucleotide sequence ID" value="NZ_AP027729.1"/>
</dbReference>
<accession>A0ABM8G3T3</accession>
<reference evidence="3" key="1">
    <citation type="journal article" date="2019" name="Int. J. Syst. Evol. Microbiol.">
        <title>The Global Catalogue of Microorganisms (GCM) 10K type strain sequencing project: providing services to taxonomists for standard genome sequencing and annotation.</title>
        <authorList>
            <consortium name="The Broad Institute Genomics Platform"/>
            <consortium name="The Broad Institute Genome Sequencing Center for Infectious Disease"/>
            <person name="Wu L."/>
            <person name="Ma J."/>
        </authorList>
    </citation>
    <scope>NUCLEOTIDE SEQUENCE [LARGE SCALE GENOMIC DNA]</scope>
    <source>
        <strain evidence="3">NBRC 108565</strain>
    </source>
</reference>
<protein>
    <submittedName>
        <fullName evidence="2">Uncharacterized protein</fullName>
    </submittedName>
</protein>
<dbReference type="EMBL" id="AP027729">
    <property type="protein sequence ID" value="BDZ42755.1"/>
    <property type="molecule type" value="Genomic_DNA"/>
</dbReference>
<feature type="region of interest" description="Disordered" evidence="1">
    <location>
        <begin position="124"/>
        <end position="148"/>
    </location>
</feature>